<dbReference type="InterPro" id="IPR051333">
    <property type="entry name" value="CLIP_Serine_Protease"/>
</dbReference>
<dbReference type="Pfam" id="PF00001">
    <property type="entry name" value="7tm_1"/>
    <property type="match status" value="1"/>
</dbReference>
<dbReference type="AlphaFoldDB" id="A0A818WBB6"/>
<dbReference type="SUPFAM" id="SSF50494">
    <property type="entry name" value="Trypsin-like serine proteases"/>
    <property type="match status" value="1"/>
</dbReference>
<feature type="transmembrane region" description="Helical" evidence="5">
    <location>
        <begin position="6"/>
        <end position="31"/>
    </location>
</feature>
<dbReference type="PANTHER" id="PTHR24260">
    <property type="match status" value="1"/>
</dbReference>
<dbReference type="InterPro" id="IPR009003">
    <property type="entry name" value="Peptidase_S1_PA"/>
</dbReference>
<gene>
    <name evidence="8" type="ORF">OKA104_LOCUS11712</name>
    <name evidence="9" type="ORF">OXD698_LOCUS13764</name>
</gene>
<dbReference type="Proteomes" id="UP000663881">
    <property type="component" value="Unassembled WGS sequence"/>
</dbReference>
<keyword evidence="3 5" id="KW-1133">Transmembrane helix</keyword>
<dbReference type="Pfam" id="PF00089">
    <property type="entry name" value="Trypsin"/>
    <property type="match status" value="1"/>
</dbReference>
<evidence type="ECO:0000313" key="10">
    <source>
        <dbReference type="Proteomes" id="UP000663844"/>
    </source>
</evidence>
<feature type="domain" description="G-protein coupled receptors family 1 profile" evidence="7">
    <location>
        <begin position="22"/>
        <end position="276"/>
    </location>
</feature>
<evidence type="ECO:0000256" key="1">
    <source>
        <dbReference type="ARBA" id="ARBA00004370"/>
    </source>
</evidence>
<name>A0A818WBB6_9BILA</name>
<evidence type="ECO:0000256" key="2">
    <source>
        <dbReference type="ARBA" id="ARBA00022692"/>
    </source>
</evidence>
<organism evidence="9 10">
    <name type="scientific">Adineta steineri</name>
    <dbReference type="NCBI Taxonomy" id="433720"/>
    <lineage>
        <taxon>Eukaryota</taxon>
        <taxon>Metazoa</taxon>
        <taxon>Spiralia</taxon>
        <taxon>Gnathifera</taxon>
        <taxon>Rotifera</taxon>
        <taxon>Eurotatoria</taxon>
        <taxon>Bdelloidea</taxon>
        <taxon>Adinetida</taxon>
        <taxon>Adinetidae</taxon>
        <taxon>Adineta</taxon>
    </lineage>
</organism>
<sequence>MADIPRIFAILRVIGYGLAVLLALIYSVLIISRRQFHHRHTILTLNVSLVVMFCSAFWCMYFIMFEFYPNTLFQNATCPLLFYAQIVCTCQLPFTFLMITINRFCSIIYTVKPLFKTKKFIAICIATQWIGGFLVAIPFPIFIKPYCNLPFWMMVYVLIVVEIVPPIVTLILNLLIFKHVHNSSRRVQPKDDITHHNATSATIANAVKELRKASRRDLYLLKHTLIMFGILVIGWVPLYLLIVIDYAGNVSPLVYTIRRKIMILNAIDSFQRSIYEKSQRGEVITTDELDQISANAIARILLESQIQTSQGSIFAATTSYSTIQTSIVIDTTSLITQISEVSPVPLPTSLNDKLDYHIYQTRLLTDIAEENRVALKRLTIMMSHLLDNNTKATINYTVDVEKQHIEPMLHVDNVVRTDDHILLLSYNVDADPDQYPWVVALIRDDRNRCGGILIDNQHVLTSAHCIGIRYTVVRLGSHLYDQGEEVKPSFYCVHYSYSSANYYRNNLAIIRLAKPVSVLQPPNRVSTIDICNSTNIRNAAVSSYTVDLLMVGWGLNYNGFPQNALQHARVALTDTLRCNGSYKYTYVCVQSRPNTTCKSVAGSGLFQHTNSTNHWCVLAVASTSNTKNCEETELSTYVKAASPDYTDWFKNVLDRNKSFDDLKKAQKCKTHTLAQQLCLRASC</sequence>
<keyword evidence="2 5" id="KW-0812">Transmembrane</keyword>
<evidence type="ECO:0000256" key="5">
    <source>
        <dbReference type="SAM" id="Phobius"/>
    </source>
</evidence>
<comment type="subcellular location">
    <subcellularLocation>
        <location evidence="1">Membrane</location>
    </subcellularLocation>
</comment>
<dbReference type="GO" id="GO:0004252">
    <property type="term" value="F:serine-type endopeptidase activity"/>
    <property type="evidence" value="ECO:0007669"/>
    <property type="project" value="InterPro"/>
</dbReference>
<dbReference type="PANTHER" id="PTHR24260:SF132">
    <property type="entry name" value="PEPTIDASE S1 DOMAIN-CONTAINING PROTEIN"/>
    <property type="match status" value="1"/>
</dbReference>
<feature type="transmembrane region" description="Helical" evidence="5">
    <location>
        <begin position="43"/>
        <end position="68"/>
    </location>
</feature>
<evidence type="ECO:0000313" key="9">
    <source>
        <dbReference type="EMBL" id="CAF3722938.1"/>
    </source>
</evidence>
<dbReference type="SMART" id="SM00020">
    <property type="entry name" value="Tryp_SPc"/>
    <property type="match status" value="1"/>
</dbReference>
<accession>A0A818WBB6</accession>
<evidence type="ECO:0000256" key="3">
    <source>
        <dbReference type="ARBA" id="ARBA00022989"/>
    </source>
</evidence>
<dbReference type="Gene3D" id="2.40.10.10">
    <property type="entry name" value="Trypsin-like serine proteases"/>
    <property type="match status" value="1"/>
</dbReference>
<dbReference type="Gene3D" id="1.20.1070.10">
    <property type="entry name" value="Rhodopsin 7-helix transmembrane proteins"/>
    <property type="match status" value="1"/>
</dbReference>
<feature type="transmembrane region" description="Helical" evidence="5">
    <location>
        <begin position="149"/>
        <end position="176"/>
    </location>
</feature>
<dbReference type="GO" id="GO:0006508">
    <property type="term" value="P:proteolysis"/>
    <property type="evidence" value="ECO:0007669"/>
    <property type="project" value="InterPro"/>
</dbReference>
<dbReference type="InterPro" id="IPR001254">
    <property type="entry name" value="Trypsin_dom"/>
</dbReference>
<feature type="transmembrane region" description="Helical" evidence="5">
    <location>
        <begin position="120"/>
        <end position="143"/>
    </location>
</feature>
<dbReference type="CDD" id="cd00637">
    <property type="entry name" value="7tm_classA_rhodopsin-like"/>
    <property type="match status" value="1"/>
</dbReference>
<evidence type="ECO:0000256" key="4">
    <source>
        <dbReference type="ARBA" id="ARBA00023136"/>
    </source>
</evidence>
<dbReference type="PROSITE" id="PS50262">
    <property type="entry name" value="G_PROTEIN_RECEP_F1_2"/>
    <property type="match status" value="1"/>
</dbReference>
<comment type="caution">
    <text evidence="9">The sequence shown here is derived from an EMBL/GenBank/DDBJ whole genome shotgun (WGS) entry which is preliminary data.</text>
</comment>
<dbReference type="InterPro" id="IPR043504">
    <property type="entry name" value="Peptidase_S1_PA_chymotrypsin"/>
</dbReference>
<dbReference type="InterPro" id="IPR017452">
    <property type="entry name" value="GPCR_Rhodpsn_7TM"/>
</dbReference>
<protein>
    <recommendedName>
        <fullName evidence="11">Peptidase S1 domain-containing protein</fullName>
    </recommendedName>
</protein>
<dbReference type="Proteomes" id="UP000663844">
    <property type="component" value="Unassembled WGS sequence"/>
</dbReference>
<evidence type="ECO:0008006" key="11">
    <source>
        <dbReference type="Google" id="ProtNLM"/>
    </source>
</evidence>
<dbReference type="EMBL" id="CAJOAZ010000847">
    <property type="protein sequence ID" value="CAF3722938.1"/>
    <property type="molecule type" value="Genomic_DNA"/>
</dbReference>
<feature type="transmembrane region" description="Helical" evidence="5">
    <location>
        <begin position="80"/>
        <end position="99"/>
    </location>
</feature>
<evidence type="ECO:0000259" key="7">
    <source>
        <dbReference type="PROSITE" id="PS50262"/>
    </source>
</evidence>
<reference evidence="9" key="1">
    <citation type="submission" date="2021-02" db="EMBL/GenBank/DDBJ databases">
        <authorList>
            <person name="Nowell W R."/>
        </authorList>
    </citation>
    <scope>NUCLEOTIDE SEQUENCE</scope>
</reference>
<feature type="transmembrane region" description="Helical" evidence="5">
    <location>
        <begin position="218"/>
        <end position="242"/>
    </location>
</feature>
<proteinExistence type="predicted"/>
<evidence type="ECO:0000313" key="8">
    <source>
        <dbReference type="EMBL" id="CAF3689688.1"/>
    </source>
</evidence>
<dbReference type="GO" id="GO:0004930">
    <property type="term" value="F:G protein-coupled receptor activity"/>
    <property type="evidence" value="ECO:0007669"/>
    <property type="project" value="InterPro"/>
</dbReference>
<dbReference type="GO" id="GO:0016020">
    <property type="term" value="C:membrane"/>
    <property type="evidence" value="ECO:0007669"/>
    <property type="project" value="UniProtKB-SubCell"/>
</dbReference>
<dbReference type="SUPFAM" id="SSF81321">
    <property type="entry name" value="Family A G protein-coupled receptor-like"/>
    <property type="match status" value="1"/>
</dbReference>
<dbReference type="PROSITE" id="PS50240">
    <property type="entry name" value="TRYPSIN_DOM"/>
    <property type="match status" value="1"/>
</dbReference>
<keyword evidence="4 5" id="KW-0472">Membrane</keyword>
<feature type="domain" description="Peptidase S1" evidence="6">
    <location>
        <begin position="423"/>
        <end position="654"/>
    </location>
</feature>
<evidence type="ECO:0000259" key="6">
    <source>
        <dbReference type="PROSITE" id="PS50240"/>
    </source>
</evidence>
<dbReference type="EMBL" id="CAJOAY010000548">
    <property type="protein sequence ID" value="CAF3689688.1"/>
    <property type="molecule type" value="Genomic_DNA"/>
</dbReference>
<dbReference type="InterPro" id="IPR000276">
    <property type="entry name" value="GPCR_Rhodpsn"/>
</dbReference>